<evidence type="ECO:0000259" key="2">
    <source>
        <dbReference type="Pfam" id="PF20736"/>
    </source>
</evidence>
<evidence type="ECO:0000313" key="5">
    <source>
        <dbReference type="Proteomes" id="UP000033514"/>
    </source>
</evidence>
<accession>A0A0F5LCL1</accession>
<feature type="domain" description="Non-reducing end beta-L-arabinofuranosidase-like GH127 catalytic" evidence="1">
    <location>
        <begin position="11"/>
        <end position="413"/>
    </location>
</feature>
<gene>
    <name evidence="4" type="ORF">VW35_05575</name>
</gene>
<dbReference type="Proteomes" id="UP000033514">
    <property type="component" value="Unassembled WGS sequence"/>
</dbReference>
<dbReference type="PANTHER" id="PTHR43465:SF2">
    <property type="entry name" value="DUF1680 DOMAIN PROTEIN (AFU_ORTHOLOGUE AFUA_1G08910)"/>
    <property type="match status" value="1"/>
</dbReference>
<dbReference type="AlphaFoldDB" id="A0A0F5LCL1"/>
<dbReference type="EMBL" id="LAJG01000014">
    <property type="protein sequence ID" value="KKB79939.1"/>
    <property type="molecule type" value="Genomic_DNA"/>
</dbReference>
<dbReference type="RefSeq" id="WP_046142004.1">
    <property type="nucleotide sequence ID" value="NZ_LAJG01000014.1"/>
</dbReference>
<organism evidence="4 5">
    <name type="scientific">Devosia soli</name>
    <dbReference type="NCBI Taxonomy" id="361041"/>
    <lineage>
        <taxon>Bacteria</taxon>
        <taxon>Pseudomonadati</taxon>
        <taxon>Pseudomonadota</taxon>
        <taxon>Alphaproteobacteria</taxon>
        <taxon>Hyphomicrobiales</taxon>
        <taxon>Devosiaceae</taxon>
        <taxon>Devosia</taxon>
    </lineage>
</organism>
<evidence type="ECO:0008006" key="6">
    <source>
        <dbReference type="Google" id="ProtNLM"/>
    </source>
</evidence>
<name>A0A0F5LCL1_9HYPH</name>
<feature type="domain" description="Non-reducing end beta-L-arabinofuranosidase-like GH127 middle" evidence="2">
    <location>
        <begin position="424"/>
        <end position="518"/>
    </location>
</feature>
<dbReference type="InterPro" id="IPR049046">
    <property type="entry name" value="Beta-AFase-like_GH127_middle"/>
</dbReference>
<reference evidence="4 5" key="1">
    <citation type="submission" date="2015-03" db="EMBL/GenBank/DDBJ databases">
        <authorList>
            <person name="Hassan Y.I."/>
            <person name="Lepp D."/>
            <person name="Zhou T."/>
        </authorList>
    </citation>
    <scope>NUCLEOTIDE SEQUENCE [LARGE SCALE GENOMIC DNA]</scope>
    <source>
        <strain evidence="4 5">GH2-10</strain>
    </source>
</reference>
<evidence type="ECO:0000313" key="4">
    <source>
        <dbReference type="EMBL" id="KKB79939.1"/>
    </source>
</evidence>
<dbReference type="PANTHER" id="PTHR43465">
    <property type="entry name" value="DUF1680 DOMAIN PROTEIN (AFU_ORTHOLOGUE AFUA_1G08910)"/>
    <property type="match status" value="1"/>
</dbReference>
<dbReference type="Pfam" id="PF20737">
    <property type="entry name" value="Glyco_hydro127C"/>
    <property type="match status" value="1"/>
</dbReference>
<dbReference type="OrthoDB" id="9757939at2"/>
<dbReference type="InterPro" id="IPR049174">
    <property type="entry name" value="Beta-AFase-like"/>
</dbReference>
<dbReference type="SUPFAM" id="SSF48208">
    <property type="entry name" value="Six-hairpin glycosidases"/>
    <property type="match status" value="1"/>
</dbReference>
<dbReference type="InterPro" id="IPR008928">
    <property type="entry name" value="6-hairpin_glycosidase_sf"/>
</dbReference>
<proteinExistence type="predicted"/>
<comment type="caution">
    <text evidence="4">The sequence shown here is derived from an EMBL/GenBank/DDBJ whole genome shotgun (WGS) entry which is preliminary data.</text>
</comment>
<dbReference type="PATRIC" id="fig|361041.3.peg.431"/>
<dbReference type="InterPro" id="IPR012878">
    <property type="entry name" value="Beta-AFase-like_GH127_cat"/>
</dbReference>
<dbReference type="InterPro" id="IPR049049">
    <property type="entry name" value="Beta-AFase-like_GH127_C"/>
</dbReference>
<evidence type="ECO:0000259" key="1">
    <source>
        <dbReference type="Pfam" id="PF07944"/>
    </source>
</evidence>
<protein>
    <recommendedName>
        <fullName evidence="6">Glycoside hydrolase family 127 protein</fullName>
    </recommendedName>
</protein>
<dbReference type="Pfam" id="PF07944">
    <property type="entry name" value="Beta-AFase-like_GH127_cat"/>
    <property type="match status" value="1"/>
</dbReference>
<dbReference type="STRING" id="361041.VW35_05575"/>
<sequence length="635" mass="71687">MSRYSPVPFPDVRLEGQFWHERLETVLDRTVPSQHKKLAEVGILDSLKLPNPPPPLRFPRHANGFTVQVFWDSDVGKWIEAASYALAHRRNEDIEAKIEAAIDDLEKAQAPDGYLNCWYLGHEPENRWTNLRDNHEMYNAGHLLEGAIAYFRVTGRRRFLDVMERYLEHIYATFGTEPGKKRGYDGHEEIELALMKLYYLTGERKHLDFATYLINERGQQPPHYFDIEREAREGAEAKQRYVFANYEYSQSHKPVREQDKVVGHAVRAMYLYTAMADLAAELNDPALKRACEVLWDDVMETKMYVTAGLGPSAHNEGFTDDFDLPNQTAYAETCASVALIFWAQRMLHLDLDGKYADILELAMFNGALSGLSRDGEHYFYANPLESDGTPTRWEWHTCPCCTMNVSRLVASVGGYFLSTSEDGVAFHLYGGIGSTVEIGGTRVALKEVSNYPWSGDIRISLDPETPAAFDVKLRIPGWCHGATISVNGQAVEEKAEKGYVTIHRTWAKGDTIALDQPMPAERLYSHPGVIMNAGRVALKRGPLVYCIEEADNPGGRVQRLKIKRDAEVEVKTDPGLFDGVVTLKAPATAIDESEWSGLYRSKPPVERESSLTAIPYYLWANRGRGSMVVWIPEVV</sequence>
<evidence type="ECO:0000259" key="3">
    <source>
        <dbReference type="Pfam" id="PF20737"/>
    </source>
</evidence>
<dbReference type="Pfam" id="PF20736">
    <property type="entry name" value="Glyco_hydro127M"/>
    <property type="match status" value="1"/>
</dbReference>
<keyword evidence="5" id="KW-1185">Reference proteome</keyword>
<dbReference type="GO" id="GO:0005975">
    <property type="term" value="P:carbohydrate metabolic process"/>
    <property type="evidence" value="ECO:0007669"/>
    <property type="project" value="InterPro"/>
</dbReference>
<feature type="domain" description="Non-reducing end beta-L-arabinofuranosidase-like GH127 C-terminal" evidence="3">
    <location>
        <begin position="521"/>
        <end position="632"/>
    </location>
</feature>